<name>A0AA96LIF8_9BACL</name>
<organism evidence="2 3">
    <name type="scientific">Paenibacillus aurantius</name>
    <dbReference type="NCBI Taxonomy" id="2918900"/>
    <lineage>
        <taxon>Bacteria</taxon>
        <taxon>Bacillati</taxon>
        <taxon>Bacillota</taxon>
        <taxon>Bacilli</taxon>
        <taxon>Bacillales</taxon>
        <taxon>Paenibacillaceae</taxon>
        <taxon>Paenibacillus</taxon>
    </lineage>
</organism>
<dbReference type="PANTHER" id="PTHR33434:SF2">
    <property type="entry name" value="FATTY ACID-BINDING PROTEIN TM_1468"/>
    <property type="match status" value="1"/>
</dbReference>
<dbReference type="Pfam" id="PF02645">
    <property type="entry name" value="DegV"/>
    <property type="match status" value="1"/>
</dbReference>
<dbReference type="EMBL" id="CP130318">
    <property type="protein sequence ID" value="WNQ13928.1"/>
    <property type="molecule type" value="Genomic_DNA"/>
</dbReference>
<dbReference type="Gene3D" id="3.40.50.10170">
    <property type="match status" value="1"/>
</dbReference>
<dbReference type="AlphaFoldDB" id="A0AA96LIF8"/>
<keyword evidence="1" id="KW-0446">Lipid-binding</keyword>
<dbReference type="GO" id="GO:0008289">
    <property type="term" value="F:lipid binding"/>
    <property type="evidence" value="ECO:0007669"/>
    <property type="project" value="UniProtKB-KW"/>
</dbReference>
<protein>
    <submittedName>
        <fullName evidence="2">DegV family protein</fullName>
    </submittedName>
</protein>
<gene>
    <name evidence="2" type="ORF">MJA45_13195</name>
</gene>
<evidence type="ECO:0000313" key="3">
    <source>
        <dbReference type="Proteomes" id="UP001305702"/>
    </source>
</evidence>
<dbReference type="SUPFAM" id="SSF82549">
    <property type="entry name" value="DAK1/DegV-like"/>
    <property type="match status" value="1"/>
</dbReference>
<accession>A0AA96LIF8</accession>
<proteinExistence type="predicted"/>
<dbReference type="InterPro" id="IPR003797">
    <property type="entry name" value="DegV"/>
</dbReference>
<dbReference type="Proteomes" id="UP001305702">
    <property type="component" value="Chromosome"/>
</dbReference>
<dbReference type="KEGG" id="paun:MJA45_13195"/>
<evidence type="ECO:0000313" key="2">
    <source>
        <dbReference type="EMBL" id="WNQ13928.1"/>
    </source>
</evidence>
<dbReference type="RefSeq" id="WP_315607709.1">
    <property type="nucleotide sequence ID" value="NZ_CP130318.1"/>
</dbReference>
<evidence type="ECO:0000256" key="1">
    <source>
        <dbReference type="ARBA" id="ARBA00023121"/>
    </source>
</evidence>
<dbReference type="InterPro" id="IPR050270">
    <property type="entry name" value="DegV_domain_contain"/>
</dbReference>
<reference evidence="2 3" key="1">
    <citation type="submission" date="2022-02" db="EMBL/GenBank/DDBJ databases">
        <title>Paenibacillus sp. MBLB1776 Whole Genome Shotgun Sequencing.</title>
        <authorList>
            <person name="Hwang C.Y."/>
            <person name="Cho E.-S."/>
            <person name="Seo M.-J."/>
        </authorList>
    </citation>
    <scope>NUCLEOTIDE SEQUENCE [LARGE SCALE GENOMIC DNA]</scope>
    <source>
        <strain evidence="2 3">MBLB1776</strain>
    </source>
</reference>
<sequence length="278" mass="30461">MSIQIITDGSSDLPAGWREKAGVHVVPLKVMFDEEESTSEMDAGEFYERMKQGKSLPKTSSPSPHDFLQAYRKSADRDLLVICLSSGLSSTYHHALMAKEMLLEEGFAGIIEVLDARTTSLGLGVLVMQAARLAASGRGIEETAAFVRSRIPHTATLFTLDTLENVIKGGRLDRFRGTVATVLNIKLLMQASEEGTLELVEKCRGRQNAVRRLIDFVGEKETELGDRVLGIAHSNCLDRALAVKEEIEKRYSFREIVVSDMGPVIGTYAGEGGLLLAF</sequence>
<dbReference type="Gene3D" id="3.30.1180.10">
    <property type="match status" value="1"/>
</dbReference>
<dbReference type="InterPro" id="IPR043168">
    <property type="entry name" value="DegV_C"/>
</dbReference>
<dbReference type="NCBIfam" id="TIGR00762">
    <property type="entry name" value="DegV"/>
    <property type="match status" value="1"/>
</dbReference>
<dbReference type="PANTHER" id="PTHR33434">
    <property type="entry name" value="DEGV DOMAIN-CONTAINING PROTEIN DR_1986-RELATED"/>
    <property type="match status" value="1"/>
</dbReference>
<keyword evidence="3" id="KW-1185">Reference proteome</keyword>
<dbReference type="PROSITE" id="PS51482">
    <property type="entry name" value="DEGV"/>
    <property type="match status" value="1"/>
</dbReference>